<dbReference type="SUPFAM" id="SSF53850">
    <property type="entry name" value="Periplasmic binding protein-like II"/>
    <property type="match status" value="1"/>
</dbReference>
<comment type="caution">
    <text evidence="3">The sequence shown here is derived from an EMBL/GenBank/DDBJ whole genome shotgun (WGS) entry which is preliminary data.</text>
</comment>
<dbReference type="InterPro" id="IPR027939">
    <property type="entry name" value="NMT1/THI5"/>
</dbReference>
<organism evidence="3 4">
    <name type="scientific">Pseudocitrobacter cyperus</name>
    <dbReference type="NCBI Taxonomy" id="3112843"/>
    <lineage>
        <taxon>Bacteria</taxon>
        <taxon>Pseudomonadati</taxon>
        <taxon>Pseudomonadota</taxon>
        <taxon>Gammaproteobacteria</taxon>
        <taxon>Enterobacterales</taxon>
        <taxon>Enterobacteriaceae</taxon>
        <taxon>Pseudocitrobacter</taxon>
    </lineage>
</organism>
<keyword evidence="4" id="KW-1185">Reference proteome</keyword>
<protein>
    <submittedName>
        <fullName evidence="3">ABC transporter substrate-binding protein</fullName>
    </submittedName>
</protein>
<feature type="signal peptide" evidence="1">
    <location>
        <begin position="1"/>
        <end position="25"/>
    </location>
</feature>
<dbReference type="PANTHER" id="PTHR31528:SF3">
    <property type="entry name" value="THIAMINE BIOSYNTHESIS PROTEIN HI_0357-RELATED"/>
    <property type="match status" value="1"/>
</dbReference>
<dbReference type="Gene3D" id="3.40.190.10">
    <property type="entry name" value="Periplasmic binding protein-like II"/>
    <property type="match status" value="2"/>
</dbReference>
<feature type="domain" description="SsuA/THI5-like" evidence="2">
    <location>
        <begin position="38"/>
        <end position="248"/>
    </location>
</feature>
<evidence type="ECO:0000313" key="4">
    <source>
        <dbReference type="Proteomes" id="UP001444146"/>
    </source>
</evidence>
<sequence>MTKNRIKPALAVLLASNLVTQNAWALEKVSLVLDWYINPDHAPIMVAQQIGAFKDEGLEVTIIPPSDPALPPRLVAAKQADLAITYQPQLHFFADQGLPLMRVGALINTPLNTVIALDKNIKSPADLKGKSVGYSVSGIEQATLDTMLKHVNTPAEAVKLINVNFQLTSALLTGKVDAVIGGYRNIEALEIKLQGKDPVVFNVEDYGVPAYDELILVAHKEAINEPKIKKFLAALKKGSDYLHAHPQESWNTFASEHPELNTELNRQAWMKTLPLFTQNPAKLDKARYAHYEQFLFDNKLIKKITPVEQYATGVTE</sequence>
<dbReference type="Pfam" id="PF09084">
    <property type="entry name" value="NMT1"/>
    <property type="match status" value="1"/>
</dbReference>
<dbReference type="EMBL" id="JAYMYY010000001">
    <property type="protein sequence ID" value="MEO3988700.1"/>
    <property type="molecule type" value="Genomic_DNA"/>
</dbReference>
<proteinExistence type="predicted"/>
<gene>
    <name evidence="3" type="ORF">VSR74_02510</name>
</gene>
<feature type="chain" id="PRO_5045649987" evidence="1">
    <location>
        <begin position="26"/>
        <end position="316"/>
    </location>
</feature>
<accession>A0ABV0HEM8</accession>
<reference evidence="3 4" key="1">
    <citation type="submission" date="2024-01" db="EMBL/GenBank/DDBJ databases">
        <title>Pseudocitrobacter sp. Endophytic strain Cyp-38L.</title>
        <authorList>
            <person name="Amer M.A."/>
            <person name="Hamed S.M."/>
        </authorList>
    </citation>
    <scope>NUCLEOTIDE SEQUENCE [LARGE SCALE GENOMIC DNA]</scope>
    <source>
        <strain evidence="3 4">Cyp38S</strain>
    </source>
</reference>
<dbReference type="InterPro" id="IPR015168">
    <property type="entry name" value="SsuA/THI5"/>
</dbReference>
<name>A0ABV0HEM8_9ENTR</name>
<evidence type="ECO:0000256" key="1">
    <source>
        <dbReference type="SAM" id="SignalP"/>
    </source>
</evidence>
<keyword evidence="1" id="KW-0732">Signal</keyword>
<dbReference type="Proteomes" id="UP001444146">
    <property type="component" value="Unassembled WGS sequence"/>
</dbReference>
<dbReference type="PANTHER" id="PTHR31528">
    <property type="entry name" value="4-AMINO-5-HYDROXYMETHYL-2-METHYLPYRIMIDINE PHOSPHATE SYNTHASE THI11-RELATED"/>
    <property type="match status" value="1"/>
</dbReference>
<dbReference type="RefSeq" id="WP_347793236.1">
    <property type="nucleotide sequence ID" value="NZ_JAYMYY010000001.1"/>
</dbReference>
<evidence type="ECO:0000313" key="3">
    <source>
        <dbReference type="EMBL" id="MEO3988700.1"/>
    </source>
</evidence>
<evidence type="ECO:0000259" key="2">
    <source>
        <dbReference type="Pfam" id="PF09084"/>
    </source>
</evidence>